<name>A0A8J2KH33_9HEXA</name>
<dbReference type="PANTHER" id="PTHR10353">
    <property type="entry name" value="GLYCOSYL HYDROLASE"/>
    <property type="match status" value="1"/>
</dbReference>
<accession>A0A8J2KH33</accession>
<gene>
    <name evidence="7" type="ORF">AFUS01_LOCUS15086</name>
</gene>
<evidence type="ECO:0000256" key="2">
    <source>
        <dbReference type="ARBA" id="ARBA00012744"/>
    </source>
</evidence>
<feature type="active site" description="Nucleophile" evidence="5">
    <location>
        <position position="303"/>
    </location>
</feature>
<comment type="similarity">
    <text evidence="1 6">Belongs to the glycosyl hydrolase 1 family.</text>
</comment>
<dbReference type="GO" id="GO:0008422">
    <property type="term" value="F:beta-glucosidase activity"/>
    <property type="evidence" value="ECO:0007669"/>
    <property type="project" value="TreeGrafter"/>
</dbReference>
<keyword evidence="3" id="KW-0378">Hydrolase</keyword>
<evidence type="ECO:0000256" key="6">
    <source>
        <dbReference type="RuleBase" id="RU003690"/>
    </source>
</evidence>
<dbReference type="Pfam" id="PF00232">
    <property type="entry name" value="Glyco_hydro_1"/>
    <property type="match status" value="1"/>
</dbReference>
<evidence type="ECO:0000256" key="5">
    <source>
        <dbReference type="PROSITE-ProRule" id="PRU10055"/>
    </source>
</evidence>
<evidence type="ECO:0000313" key="7">
    <source>
        <dbReference type="EMBL" id="CAG7726160.1"/>
    </source>
</evidence>
<dbReference type="InterPro" id="IPR001360">
    <property type="entry name" value="Glyco_hydro_1"/>
</dbReference>
<proteinExistence type="inferred from homology"/>
<dbReference type="AlphaFoldDB" id="A0A8J2KH33"/>
<organism evidence="7 8">
    <name type="scientific">Allacma fusca</name>
    <dbReference type="NCBI Taxonomy" id="39272"/>
    <lineage>
        <taxon>Eukaryota</taxon>
        <taxon>Metazoa</taxon>
        <taxon>Ecdysozoa</taxon>
        <taxon>Arthropoda</taxon>
        <taxon>Hexapoda</taxon>
        <taxon>Collembola</taxon>
        <taxon>Symphypleona</taxon>
        <taxon>Sminthuridae</taxon>
        <taxon>Allacma</taxon>
    </lineage>
</organism>
<dbReference type="EC" id="3.2.1.21" evidence="2"/>
<keyword evidence="4" id="KW-0326">Glycosidase</keyword>
<evidence type="ECO:0000256" key="4">
    <source>
        <dbReference type="ARBA" id="ARBA00023295"/>
    </source>
</evidence>
<dbReference type="InterPro" id="IPR018120">
    <property type="entry name" value="Glyco_hydro_1_AS"/>
</dbReference>
<evidence type="ECO:0000256" key="1">
    <source>
        <dbReference type="ARBA" id="ARBA00010838"/>
    </source>
</evidence>
<dbReference type="GO" id="GO:0005975">
    <property type="term" value="P:carbohydrate metabolic process"/>
    <property type="evidence" value="ECO:0007669"/>
    <property type="project" value="InterPro"/>
</dbReference>
<protein>
    <recommendedName>
        <fullName evidence="2">beta-glucosidase</fullName>
        <ecNumber evidence="2">3.2.1.21</ecNumber>
    </recommendedName>
</protein>
<dbReference type="PANTHER" id="PTHR10353:SF36">
    <property type="entry name" value="LP05116P"/>
    <property type="match status" value="1"/>
</dbReference>
<dbReference type="Proteomes" id="UP000708208">
    <property type="component" value="Unassembled WGS sequence"/>
</dbReference>
<sequence length="397" mass="45872">AKLYRLSLSWSRILPMGSIQNGINTRGLKYYNDLINELLSNGIEPIVTLYHWDLPQVLQNSGGFLNEELIIQKFAAYSRLVFSHFGDRVKTWITFNEPWSICWNGYGTGKEAPGIVQPDTAPYICAHTLLKAHAVVYRIYQMEFKLQRGRLGLALDFNSYHAGGHSKEFKASAERAREFKHGWFLSPLIYGKYPDVMREFIDLKSHNEGRNVSRLPVFETEWVPWIMGTLDFVGVNHYTIQLVAPKPNNSGQGWFSDQDIVTYQDPKWPSSGSDWLKVVPWGFRLVLNWIKDTYGNPEVIITENGFSDNDQVGLRDVGRKNYHNLYIRDMLKAIEEGCNVTGYIAWSLLDNFEWERGYSERFGVHWVNFTDPVRPRVPKESVKFLKRLFSQNGLVDS</sequence>
<dbReference type="OrthoDB" id="65569at2759"/>
<reference evidence="7" key="1">
    <citation type="submission" date="2021-06" db="EMBL/GenBank/DDBJ databases">
        <authorList>
            <person name="Hodson N. C."/>
            <person name="Mongue J. A."/>
            <person name="Jaron S. K."/>
        </authorList>
    </citation>
    <scope>NUCLEOTIDE SEQUENCE</scope>
</reference>
<comment type="caution">
    <text evidence="7">The sequence shown here is derived from an EMBL/GenBank/DDBJ whole genome shotgun (WGS) entry which is preliminary data.</text>
</comment>
<feature type="non-terminal residue" evidence="7">
    <location>
        <position position="1"/>
    </location>
</feature>
<dbReference type="EMBL" id="CAJVCH010131554">
    <property type="protein sequence ID" value="CAG7726160.1"/>
    <property type="molecule type" value="Genomic_DNA"/>
</dbReference>
<evidence type="ECO:0000256" key="3">
    <source>
        <dbReference type="ARBA" id="ARBA00022801"/>
    </source>
</evidence>
<keyword evidence="8" id="KW-1185">Reference proteome</keyword>
<evidence type="ECO:0000313" key="8">
    <source>
        <dbReference type="Proteomes" id="UP000708208"/>
    </source>
</evidence>
<dbReference type="PROSITE" id="PS00572">
    <property type="entry name" value="GLYCOSYL_HYDROL_F1_1"/>
    <property type="match status" value="1"/>
</dbReference>